<gene>
    <name evidence="1" type="ORF">KWG56_09255</name>
</gene>
<organism evidence="1 2">
    <name type="scientific">Brevundimonas nasdae</name>
    <dbReference type="NCBI Taxonomy" id="172043"/>
    <lineage>
        <taxon>Bacteria</taxon>
        <taxon>Pseudomonadati</taxon>
        <taxon>Pseudomonadota</taxon>
        <taxon>Alphaproteobacteria</taxon>
        <taxon>Caulobacterales</taxon>
        <taxon>Caulobacteraceae</taxon>
        <taxon>Brevundimonas</taxon>
    </lineage>
</organism>
<dbReference type="GeneID" id="94375453"/>
<accession>A0ABX8TFH3</accession>
<evidence type="ECO:0000313" key="2">
    <source>
        <dbReference type="Proteomes" id="UP000824334"/>
    </source>
</evidence>
<dbReference type="RefSeq" id="WP_219354536.1">
    <property type="nucleotide sequence ID" value="NZ_CP080034.1"/>
</dbReference>
<evidence type="ECO:0000313" key="1">
    <source>
        <dbReference type="EMBL" id="QYC08837.1"/>
    </source>
</evidence>
<proteinExistence type="predicted"/>
<keyword evidence="2" id="KW-1185">Reference proteome</keyword>
<dbReference type="Proteomes" id="UP000824334">
    <property type="component" value="Chromosome"/>
</dbReference>
<name>A0ABX8TFH3_9CAUL</name>
<sequence>MRPCALAVLPPDPTLGDLEAVYVERGAQIVACDGARRLAVETLEAERNANALRAKKP</sequence>
<dbReference type="EMBL" id="CP080034">
    <property type="protein sequence ID" value="QYC08837.1"/>
    <property type="molecule type" value="Genomic_DNA"/>
</dbReference>
<protein>
    <submittedName>
        <fullName evidence="1">Uncharacterized protein</fullName>
    </submittedName>
</protein>
<reference evidence="1 2" key="1">
    <citation type="submission" date="2021-07" db="EMBL/GenBank/DDBJ databases">
        <title>Isolation and characterization of bacteria from a gold mining with a capacity of golden bioaccumulation.</title>
        <authorList>
            <person name="Yang X.J."/>
        </authorList>
    </citation>
    <scope>NUCLEOTIDE SEQUENCE [LARGE SCALE GENOMIC DNA]</scope>
    <source>
        <strain evidence="1 2">Au29</strain>
    </source>
</reference>